<dbReference type="InterPro" id="IPR050678">
    <property type="entry name" value="DNA_Partitioning_ATPase"/>
</dbReference>
<dbReference type="PANTHER" id="PTHR13696">
    <property type="entry name" value="P-LOOP CONTAINING NUCLEOSIDE TRIPHOSPHATE HYDROLASE"/>
    <property type="match status" value="1"/>
</dbReference>
<dbReference type="AlphaFoldDB" id="A0AAJ6NYH0"/>
<dbReference type="RefSeq" id="WP_281486276.1">
    <property type="nucleotide sequence ID" value="NZ_CP124544.1"/>
</dbReference>
<dbReference type="Proteomes" id="UP001223520">
    <property type="component" value="Plasmid unnamed1"/>
</dbReference>
<keyword evidence="3" id="KW-0614">Plasmid</keyword>
<gene>
    <name evidence="3" type="ORF">QI031_31465</name>
</gene>
<evidence type="ECO:0000313" key="3">
    <source>
        <dbReference type="EMBL" id="WGV29080.1"/>
    </source>
</evidence>
<keyword evidence="4" id="KW-1185">Reference proteome</keyword>
<proteinExistence type="inferred from homology"/>
<dbReference type="Gene3D" id="3.40.50.300">
    <property type="entry name" value="P-loop containing nucleotide triphosphate hydrolases"/>
    <property type="match status" value="1"/>
</dbReference>
<feature type="domain" description="AAA" evidence="2">
    <location>
        <begin position="4"/>
        <end position="175"/>
    </location>
</feature>
<dbReference type="Pfam" id="PF13614">
    <property type="entry name" value="AAA_31"/>
    <property type="match status" value="1"/>
</dbReference>
<dbReference type="KEGG" id="hbq:QI031_31465"/>
<evidence type="ECO:0000313" key="4">
    <source>
        <dbReference type="Proteomes" id="UP001223520"/>
    </source>
</evidence>
<dbReference type="InterPro" id="IPR027417">
    <property type="entry name" value="P-loop_NTPase"/>
</dbReference>
<evidence type="ECO:0000259" key="2">
    <source>
        <dbReference type="Pfam" id="PF13614"/>
    </source>
</evidence>
<geneLocation type="plasmid" evidence="3 4">
    <name>unnamed1</name>
</geneLocation>
<accession>A0AAJ6NYH0</accession>
<dbReference type="FunFam" id="3.40.50.300:FF:000285">
    <property type="entry name" value="Sporulation initiation inhibitor Soj"/>
    <property type="match status" value="1"/>
</dbReference>
<dbReference type="EMBL" id="CP124544">
    <property type="protein sequence ID" value="WGV29080.1"/>
    <property type="molecule type" value="Genomic_DNA"/>
</dbReference>
<comment type="similarity">
    <text evidence="1">Belongs to the ParA family.</text>
</comment>
<reference evidence="3 4" key="1">
    <citation type="journal article" date="2023" name="Limnol Oceanogr Lett">
        <title>Environmental adaptations by the intertidal Antarctic cyanobacterium Halotia branconii CENA392 as revealed using long-read genome sequencing.</title>
        <authorList>
            <person name="Dextro R.B."/>
            <person name="Delbaje E."/>
            <person name="Freitas P.N.N."/>
            <person name="Geraldes V."/>
            <person name="Pinto E."/>
            <person name="Long P.F."/>
            <person name="Fiore M.F."/>
        </authorList>
    </citation>
    <scope>NUCLEOTIDE SEQUENCE [LARGE SCALE GENOMIC DNA]</scope>
    <source>
        <strain evidence="3 4">CENA392</strain>
        <plasmid evidence="3 4">unnamed1</plasmid>
    </source>
</reference>
<name>A0AAJ6NYH0_9CYAN</name>
<organism evidence="3 4">
    <name type="scientific">Halotia branconii CENA392</name>
    <dbReference type="NCBI Taxonomy" id="1539056"/>
    <lineage>
        <taxon>Bacteria</taxon>
        <taxon>Bacillati</taxon>
        <taxon>Cyanobacteriota</taxon>
        <taxon>Cyanophyceae</taxon>
        <taxon>Nostocales</taxon>
        <taxon>Nodulariaceae</taxon>
        <taxon>Halotia</taxon>
    </lineage>
</organism>
<dbReference type="PANTHER" id="PTHR13696:SF99">
    <property type="entry name" value="COBYRINIC ACID AC-DIAMIDE SYNTHASE"/>
    <property type="match status" value="1"/>
</dbReference>
<sequence>MTPIIALFNQSGGVGKTTLTMNLGYHLAQMGRKVLLVDIDPQSSLTTFMGLESMELESTIYNAIVHQDKIPIIHDLHSMDLVPSNIKLSKAEMELSAAIMRELRLKQSLETIQEQYDYILIDCPPSLGILSIMSLVAATHVLIPIQTEFKALKGTELLLNTIVEVLNVANRKLKVAGIIPTMYDARTSQGEQSLQSIQTQLSKVGIVHTTIPRATDFANASQARKPLAVFNPKHPTLKLLKEISKTLDSLK</sequence>
<dbReference type="InterPro" id="IPR025669">
    <property type="entry name" value="AAA_dom"/>
</dbReference>
<dbReference type="CDD" id="cd02042">
    <property type="entry name" value="ParAB_family"/>
    <property type="match status" value="1"/>
</dbReference>
<evidence type="ECO:0000256" key="1">
    <source>
        <dbReference type="ARBA" id="ARBA00006976"/>
    </source>
</evidence>
<dbReference type="SUPFAM" id="SSF52540">
    <property type="entry name" value="P-loop containing nucleoside triphosphate hydrolases"/>
    <property type="match status" value="1"/>
</dbReference>
<protein>
    <submittedName>
        <fullName evidence="3">ParA family protein</fullName>
    </submittedName>
</protein>